<protein>
    <submittedName>
        <fullName evidence="1">Uncharacterized protein</fullName>
    </submittedName>
</protein>
<keyword evidence="2" id="KW-1185">Reference proteome</keyword>
<gene>
    <name evidence="1" type="ORF">DLD82_04245</name>
</gene>
<dbReference type="AlphaFoldDB" id="A0A2V2N5K6"/>
<sequence>MSLMIEDFCLQKMVGVGGVVGPFTNRMIEQTSSGWFDGAVLLEFLQEIVKRHEGDFPKKDMGDIKMSFWKMSDDNPNKSDDVGDLICLQVGDKTYGVCPVRRND</sequence>
<accession>A0A2V2N5K6</accession>
<organism evidence="1 2">
    <name type="scientific">Methanospirillum stamsii</name>
    <dbReference type="NCBI Taxonomy" id="1277351"/>
    <lineage>
        <taxon>Archaea</taxon>
        <taxon>Methanobacteriati</taxon>
        <taxon>Methanobacteriota</taxon>
        <taxon>Stenosarchaea group</taxon>
        <taxon>Methanomicrobia</taxon>
        <taxon>Methanomicrobiales</taxon>
        <taxon>Methanospirillaceae</taxon>
        <taxon>Methanospirillum</taxon>
    </lineage>
</organism>
<dbReference type="EMBL" id="QGMZ01000010">
    <property type="protein sequence ID" value="PWR75352.1"/>
    <property type="molecule type" value="Genomic_DNA"/>
</dbReference>
<reference evidence="1 2" key="1">
    <citation type="submission" date="2018-05" db="EMBL/GenBank/DDBJ databases">
        <title>Draft genome of Methanospirillum stamsii Pt1.</title>
        <authorList>
            <person name="Dueholm M.S."/>
            <person name="Nielsen P.H."/>
            <person name="Bakmann L.F."/>
            <person name="Otzen D.E."/>
        </authorList>
    </citation>
    <scope>NUCLEOTIDE SEQUENCE [LARGE SCALE GENOMIC DNA]</scope>
    <source>
        <strain evidence="1 2">Pt1</strain>
    </source>
</reference>
<evidence type="ECO:0000313" key="1">
    <source>
        <dbReference type="EMBL" id="PWR75352.1"/>
    </source>
</evidence>
<dbReference type="Proteomes" id="UP000245934">
    <property type="component" value="Unassembled WGS sequence"/>
</dbReference>
<proteinExistence type="predicted"/>
<comment type="caution">
    <text evidence="1">The sequence shown here is derived from an EMBL/GenBank/DDBJ whole genome shotgun (WGS) entry which is preliminary data.</text>
</comment>
<name>A0A2V2N5K6_9EURY</name>
<evidence type="ECO:0000313" key="2">
    <source>
        <dbReference type="Proteomes" id="UP000245934"/>
    </source>
</evidence>
<dbReference type="GeneID" id="97609753"/>
<dbReference type="RefSeq" id="WP_109939871.1">
    <property type="nucleotide sequence ID" value="NZ_CP176366.1"/>
</dbReference>